<accession>A0ABY8LG22</accession>
<gene>
    <name evidence="2" type="ORF">P8627_08165</name>
</gene>
<reference evidence="2 3" key="1">
    <citation type="submission" date="2023-04" db="EMBL/GenBank/DDBJ databases">
        <title>Jannaschia ovalis sp. nov., a marine bacterium isolated from sea tidal flat.</title>
        <authorList>
            <person name="Kwon D.Y."/>
            <person name="Kim J.-J."/>
        </authorList>
    </citation>
    <scope>NUCLEOTIDE SEQUENCE [LARGE SCALE GENOMIC DNA]</scope>
    <source>
        <strain evidence="2 3">GRR-S6-38</strain>
    </source>
</reference>
<feature type="transmembrane region" description="Helical" evidence="1">
    <location>
        <begin position="6"/>
        <end position="26"/>
    </location>
</feature>
<dbReference type="Proteomes" id="UP001243420">
    <property type="component" value="Chromosome"/>
</dbReference>
<keyword evidence="3" id="KW-1185">Reference proteome</keyword>
<sequence length="282" mass="30568">MISQLSGACIRAVLVVMMVLMPSLLLPETNPQISDAMVLLALFAALFVIVEYGSTYPGLVEFRAAPPFNRVRFGMLVVTLLVIAITLRGQSDATTLSRLFSAVGMLLGESMDFPLSPIRLIVWLMPEGTTLSEAYLIRAAAGLAYLVSLVALTVFAILIRVRSWPSPTGSFNVWVNLPTFDPTTGADVVIRLKRDGAVNILLGVLLPYVSPPIAVFVAQTYGISMIGSDLMTVWVIAIWAFLPASLFLRGIAMRRLALMISKKRRRVDEAEAAAADPAFLPA</sequence>
<dbReference type="EMBL" id="CP122537">
    <property type="protein sequence ID" value="WGH80226.1"/>
    <property type="molecule type" value="Genomic_DNA"/>
</dbReference>
<proteinExistence type="predicted"/>
<feature type="transmembrane region" description="Helical" evidence="1">
    <location>
        <begin position="233"/>
        <end position="252"/>
    </location>
</feature>
<dbReference type="RefSeq" id="WP_279967287.1">
    <property type="nucleotide sequence ID" value="NZ_CP122537.1"/>
</dbReference>
<evidence type="ECO:0000256" key="1">
    <source>
        <dbReference type="SAM" id="Phobius"/>
    </source>
</evidence>
<keyword evidence="1" id="KW-1133">Transmembrane helix</keyword>
<evidence type="ECO:0000313" key="2">
    <source>
        <dbReference type="EMBL" id="WGH80226.1"/>
    </source>
</evidence>
<feature type="transmembrane region" description="Helical" evidence="1">
    <location>
        <begin position="38"/>
        <end position="59"/>
    </location>
</feature>
<protein>
    <submittedName>
        <fullName evidence="2">Uncharacterized protein</fullName>
    </submittedName>
</protein>
<keyword evidence="1" id="KW-0472">Membrane</keyword>
<keyword evidence="1" id="KW-0812">Transmembrane</keyword>
<name>A0ABY8LG22_9RHOB</name>
<feature type="transmembrane region" description="Helical" evidence="1">
    <location>
        <begin position="135"/>
        <end position="159"/>
    </location>
</feature>
<feature type="transmembrane region" description="Helical" evidence="1">
    <location>
        <begin position="200"/>
        <end position="221"/>
    </location>
</feature>
<evidence type="ECO:0000313" key="3">
    <source>
        <dbReference type="Proteomes" id="UP001243420"/>
    </source>
</evidence>
<feature type="transmembrane region" description="Helical" evidence="1">
    <location>
        <begin position="71"/>
        <end position="87"/>
    </location>
</feature>
<organism evidence="2 3">
    <name type="scientific">Jannaschia ovalis</name>
    <dbReference type="NCBI Taxonomy" id="3038773"/>
    <lineage>
        <taxon>Bacteria</taxon>
        <taxon>Pseudomonadati</taxon>
        <taxon>Pseudomonadota</taxon>
        <taxon>Alphaproteobacteria</taxon>
        <taxon>Rhodobacterales</taxon>
        <taxon>Roseobacteraceae</taxon>
        <taxon>Jannaschia</taxon>
    </lineage>
</organism>